<evidence type="ECO:0000313" key="2">
    <source>
        <dbReference type="EMBL" id="GBN88710.1"/>
    </source>
</evidence>
<proteinExistence type="predicted"/>
<organism evidence="1 3">
    <name type="scientific">Araneus ventricosus</name>
    <name type="common">Orbweaver spider</name>
    <name type="synonym">Epeira ventricosa</name>
    <dbReference type="NCBI Taxonomy" id="182803"/>
    <lineage>
        <taxon>Eukaryota</taxon>
        <taxon>Metazoa</taxon>
        <taxon>Ecdysozoa</taxon>
        <taxon>Arthropoda</taxon>
        <taxon>Chelicerata</taxon>
        <taxon>Arachnida</taxon>
        <taxon>Araneae</taxon>
        <taxon>Araneomorphae</taxon>
        <taxon>Entelegynae</taxon>
        <taxon>Araneoidea</taxon>
        <taxon>Araneidae</taxon>
        <taxon>Araneus</taxon>
    </lineage>
</organism>
<dbReference type="AlphaFoldDB" id="A0A4Y2SNE4"/>
<accession>A0A4Y2SNE4</accession>
<gene>
    <name evidence="1" type="ORF">AVEN_142991_1</name>
    <name evidence="2" type="ORF">AVEN_65421_1</name>
</gene>
<reference evidence="1 3" key="1">
    <citation type="journal article" date="2019" name="Sci. Rep.">
        <title>Orb-weaving spider Araneus ventricosus genome elucidates the spidroin gene catalogue.</title>
        <authorList>
            <person name="Kono N."/>
            <person name="Nakamura H."/>
            <person name="Ohtoshi R."/>
            <person name="Moran D.A.P."/>
            <person name="Shinohara A."/>
            <person name="Yoshida Y."/>
            <person name="Fujiwara M."/>
            <person name="Mori M."/>
            <person name="Tomita M."/>
            <person name="Arakawa K."/>
        </authorList>
    </citation>
    <scope>NUCLEOTIDE SEQUENCE [LARGE SCALE GENOMIC DNA]</scope>
</reference>
<name>A0A4Y2SNE4_ARAVE</name>
<dbReference type="EMBL" id="BGPR01022421">
    <property type="protein sequence ID" value="GBN88710.1"/>
    <property type="molecule type" value="Genomic_DNA"/>
</dbReference>
<sequence length="105" mass="12596">MTLLRKHYNLQKTHLRGRHSFIKKNCQKEENYVRREGCKLPADFGPRTEKVNVRVHWQVSTRNRYTLRRHGMYIISVCSLKWDHCSIPRFLNTGRAKPFVNVKSQ</sequence>
<evidence type="ECO:0000313" key="1">
    <source>
        <dbReference type="EMBL" id="GBN88699.1"/>
    </source>
</evidence>
<dbReference type="EMBL" id="BGPR01022415">
    <property type="protein sequence ID" value="GBN88699.1"/>
    <property type="molecule type" value="Genomic_DNA"/>
</dbReference>
<protein>
    <submittedName>
        <fullName evidence="1">Uncharacterized protein</fullName>
    </submittedName>
</protein>
<evidence type="ECO:0000313" key="3">
    <source>
        <dbReference type="Proteomes" id="UP000499080"/>
    </source>
</evidence>
<comment type="caution">
    <text evidence="1">The sequence shown here is derived from an EMBL/GenBank/DDBJ whole genome shotgun (WGS) entry which is preliminary data.</text>
</comment>
<dbReference type="Proteomes" id="UP000499080">
    <property type="component" value="Unassembled WGS sequence"/>
</dbReference>
<keyword evidence="3" id="KW-1185">Reference proteome</keyword>